<organism evidence="4 6">
    <name type="scientific">Caldalkalibacillus thermarum (strain TA2.A1)</name>
    <dbReference type="NCBI Taxonomy" id="986075"/>
    <lineage>
        <taxon>Bacteria</taxon>
        <taxon>Bacillati</taxon>
        <taxon>Bacillota</taxon>
        <taxon>Bacilli</taxon>
        <taxon>Bacillales</taxon>
        <taxon>Bacillaceae</taxon>
        <taxon>Caldalkalibacillus</taxon>
    </lineage>
</organism>
<dbReference type="Proteomes" id="UP000010716">
    <property type="component" value="Unassembled WGS sequence"/>
</dbReference>
<dbReference type="GO" id="GO:0006635">
    <property type="term" value="P:fatty acid beta-oxidation"/>
    <property type="evidence" value="ECO:0007669"/>
    <property type="project" value="TreeGrafter"/>
</dbReference>
<keyword evidence="7" id="KW-1185">Reference proteome</keyword>
<dbReference type="EMBL" id="AFCE01000044">
    <property type="protein sequence ID" value="EGL84116.1"/>
    <property type="molecule type" value="Genomic_DNA"/>
</dbReference>
<evidence type="ECO:0000313" key="7">
    <source>
        <dbReference type="Proteomes" id="UP000825179"/>
    </source>
</evidence>
<evidence type="ECO:0000313" key="4">
    <source>
        <dbReference type="EMBL" id="EGL84116.1"/>
    </source>
</evidence>
<dbReference type="PROSITE" id="PS00166">
    <property type="entry name" value="ENOYL_COA_HYDRATASE"/>
    <property type="match status" value="1"/>
</dbReference>
<dbReference type="CDD" id="cd06558">
    <property type="entry name" value="crotonase-like"/>
    <property type="match status" value="1"/>
</dbReference>
<dbReference type="RefSeq" id="WP_007502468.1">
    <property type="nucleotide sequence ID" value="NZ_AFCE01000044.1"/>
</dbReference>
<reference evidence="5 7" key="2">
    <citation type="journal article" date="2020" name="Extremophiles">
        <title>Genomic analysis of Caldalkalibacillus thermarum TA2.A1 reveals aerobic alkaliphilic metabolism and evolutionary hallmarks linking alkaliphilic bacteria and plant life.</title>
        <authorList>
            <person name="de Jong S.I."/>
            <person name="van den Broek M.A."/>
            <person name="Merkel A.Y."/>
            <person name="de la Torre Cortes P."/>
            <person name="Kalamorz F."/>
            <person name="Cook G.M."/>
            <person name="van Loosdrecht M.C.M."/>
            <person name="McMillan D.G.G."/>
        </authorList>
    </citation>
    <scope>NUCLEOTIDE SEQUENCE [LARGE SCALE GENOMIC DNA]</scope>
    <source>
        <strain evidence="5 7">TA2.A1</strain>
    </source>
</reference>
<proteinExistence type="inferred from homology"/>
<dbReference type="InterPro" id="IPR001753">
    <property type="entry name" value="Enoyl-CoA_hydra/iso"/>
</dbReference>
<dbReference type="GO" id="GO:0004300">
    <property type="term" value="F:enoyl-CoA hydratase activity"/>
    <property type="evidence" value="ECO:0007669"/>
    <property type="project" value="UniProtKB-EC"/>
</dbReference>
<dbReference type="eggNOG" id="COG1024">
    <property type="taxonomic scope" value="Bacteria"/>
</dbReference>
<dbReference type="PANTHER" id="PTHR11941:SF175">
    <property type="entry name" value="ENOYL-COA HYDRATASE-RELATED"/>
    <property type="match status" value="1"/>
</dbReference>
<dbReference type="PANTHER" id="PTHR11941">
    <property type="entry name" value="ENOYL-COA HYDRATASE-RELATED"/>
    <property type="match status" value="1"/>
</dbReference>
<dbReference type="AlphaFoldDB" id="F5L3H1"/>
<evidence type="ECO:0000313" key="5">
    <source>
        <dbReference type="EMBL" id="QZT33622.1"/>
    </source>
</evidence>
<protein>
    <submittedName>
        <fullName evidence="4 5">Enoyl-CoA hydratase</fullName>
        <ecNumber evidence="5">4.2.1.17</ecNumber>
    </submittedName>
</protein>
<dbReference type="FunFam" id="3.90.226.10:FF:000009">
    <property type="entry name" value="Carnitinyl-CoA dehydratase"/>
    <property type="match status" value="1"/>
</dbReference>
<dbReference type="NCBIfam" id="NF005803">
    <property type="entry name" value="PRK07658.1"/>
    <property type="match status" value="1"/>
</dbReference>
<dbReference type="OrthoDB" id="9775794at2"/>
<evidence type="ECO:0000256" key="2">
    <source>
        <dbReference type="ARBA" id="ARBA00023239"/>
    </source>
</evidence>
<name>F5L3H1_CALTT</name>
<dbReference type="EMBL" id="CP082237">
    <property type="protein sequence ID" value="QZT33622.1"/>
    <property type="molecule type" value="Genomic_DNA"/>
</dbReference>
<sequence length="259" mass="27934">MAYQYLSLSRQDRVAVVTLNRPPANALSPELLQELDRVLTEIEQDSSLKVVVVHGEGRFFAAGADIKGFTAISSAEEAERLAREGQQIFNRMEAFPKPVIAAIHGAALGGGLELALACHIRLATPDAKLGLPELNLGIIPGFAGTQRLPRIVGKGKSLEMILTSQPVSGEEAETLGLVNKCVSQDDLLNEALGLAKQIAEKSAVSVAYSLEAVNYGEQHGLTEGQQKEAELFGRVFTTEDAKEGVQAFLEKRKPVFKDR</sequence>
<gene>
    <name evidence="4" type="ORF">CathTA2_0332</name>
    <name evidence="5" type="ORF">HUR95_15530</name>
</gene>
<dbReference type="KEGG" id="cthu:HUR95_15530"/>
<keyword evidence="2 5" id="KW-0456">Lyase</keyword>
<evidence type="ECO:0000256" key="1">
    <source>
        <dbReference type="ARBA" id="ARBA00005254"/>
    </source>
</evidence>
<dbReference type="InterPro" id="IPR018376">
    <property type="entry name" value="Enoyl-CoA_hyd/isom_CS"/>
</dbReference>
<dbReference type="GO" id="GO:0016853">
    <property type="term" value="F:isomerase activity"/>
    <property type="evidence" value="ECO:0007669"/>
    <property type="project" value="UniProtKB-KW"/>
</dbReference>
<comment type="similarity">
    <text evidence="1 3">Belongs to the enoyl-CoA hydratase/isomerase family.</text>
</comment>
<keyword evidence="4" id="KW-0413">Isomerase</keyword>
<evidence type="ECO:0000313" key="6">
    <source>
        <dbReference type="Proteomes" id="UP000010716"/>
    </source>
</evidence>
<accession>F5L3H1</accession>
<dbReference type="EC" id="4.2.1.17" evidence="5"/>
<dbReference type="SUPFAM" id="SSF52096">
    <property type="entry name" value="ClpP/crotonase"/>
    <property type="match status" value="1"/>
</dbReference>
<dbReference type="Gene3D" id="3.90.226.10">
    <property type="entry name" value="2-enoyl-CoA Hydratase, Chain A, domain 1"/>
    <property type="match status" value="1"/>
</dbReference>
<dbReference type="FunFam" id="1.10.12.10:FF:000001">
    <property type="entry name" value="Probable enoyl-CoA hydratase, mitochondrial"/>
    <property type="match status" value="1"/>
</dbReference>
<evidence type="ECO:0000256" key="3">
    <source>
        <dbReference type="RuleBase" id="RU003707"/>
    </source>
</evidence>
<dbReference type="Pfam" id="PF00378">
    <property type="entry name" value="ECH_1"/>
    <property type="match status" value="1"/>
</dbReference>
<dbReference type="InterPro" id="IPR029045">
    <property type="entry name" value="ClpP/crotonase-like_dom_sf"/>
</dbReference>
<reference evidence="5" key="3">
    <citation type="submission" date="2021-08" db="EMBL/GenBank/DDBJ databases">
        <authorList>
            <person name="de Jong S."/>
            <person name="van den Broek M."/>
            <person name="Merkel A."/>
            <person name="de la Torre Cortes P."/>
            <person name="Kalamorz F."/>
            <person name="Cook G."/>
            <person name="van Loosdrecht M."/>
            <person name="McMillan D."/>
        </authorList>
    </citation>
    <scope>NUCLEOTIDE SEQUENCE</scope>
    <source>
        <strain evidence="5">TA2.A1</strain>
    </source>
</reference>
<dbReference type="Proteomes" id="UP000825179">
    <property type="component" value="Chromosome"/>
</dbReference>
<reference evidence="4 6" key="1">
    <citation type="journal article" date="2011" name="J. Bacteriol.">
        <title>Draft genome sequence of the thermoalkaliphilic Caldalkalibacillus thermarum strain TA2.A1.</title>
        <authorList>
            <person name="Kalamorz F."/>
            <person name="Keis S."/>
            <person name="McMillan D.G."/>
            <person name="Olsson K."/>
            <person name="Stanton J.A."/>
            <person name="Stockwell P."/>
            <person name="Black M.A."/>
            <person name="Klingeman D.M."/>
            <person name="Land M.L."/>
            <person name="Han C.S."/>
            <person name="Martin S.L."/>
            <person name="Becher S.A."/>
            <person name="Peddie C.J."/>
            <person name="Morgan H.W."/>
            <person name="Matthies D."/>
            <person name="Preiss L."/>
            <person name="Meier T."/>
            <person name="Brown S.D."/>
            <person name="Cook G.M."/>
        </authorList>
    </citation>
    <scope>NUCLEOTIDE SEQUENCE [LARGE SCALE GENOMIC DNA]</scope>
    <source>
        <strain evidence="4 6">TA2.A1</strain>
    </source>
</reference>